<gene>
    <name evidence="1" type="ORF">PCOR1329_LOCUS9957</name>
</gene>
<name>A0ABN9QCS9_9DINO</name>
<comment type="caution">
    <text evidence="1">The sequence shown here is derived from an EMBL/GenBank/DDBJ whole genome shotgun (WGS) entry which is preliminary data.</text>
</comment>
<organism evidence="1 2">
    <name type="scientific">Prorocentrum cordatum</name>
    <dbReference type="NCBI Taxonomy" id="2364126"/>
    <lineage>
        <taxon>Eukaryota</taxon>
        <taxon>Sar</taxon>
        <taxon>Alveolata</taxon>
        <taxon>Dinophyceae</taxon>
        <taxon>Prorocentrales</taxon>
        <taxon>Prorocentraceae</taxon>
        <taxon>Prorocentrum</taxon>
    </lineage>
</organism>
<sequence length="190" mass="20424">MPDLAVDSVPSYVCSLHARVGRAPQTSAHRRGLSFGVRQVVLSEQPVLEAALSSDRCAPHLDKLATASQVDTASPLFPATVFTQEFGILDAAEAAGEAVRLELESMQYQVDEASPILESVRKVSEVIEELGLFPGLPRGSAEKLLLVSRVNAYGGEGKQVLLARGRLIAHSCRPNCVFVSSCLWQVLLTL</sequence>
<evidence type="ECO:0000313" key="1">
    <source>
        <dbReference type="EMBL" id="CAK0802435.1"/>
    </source>
</evidence>
<dbReference type="Proteomes" id="UP001189429">
    <property type="component" value="Unassembled WGS sequence"/>
</dbReference>
<protein>
    <submittedName>
        <fullName evidence="1">Uncharacterized protein</fullName>
    </submittedName>
</protein>
<accession>A0ABN9QCS9</accession>
<dbReference type="EMBL" id="CAUYUJ010002800">
    <property type="protein sequence ID" value="CAK0802435.1"/>
    <property type="molecule type" value="Genomic_DNA"/>
</dbReference>
<keyword evidence="2" id="KW-1185">Reference proteome</keyword>
<proteinExistence type="predicted"/>
<reference evidence="1" key="1">
    <citation type="submission" date="2023-10" db="EMBL/GenBank/DDBJ databases">
        <authorList>
            <person name="Chen Y."/>
            <person name="Shah S."/>
            <person name="Dougan E. K."/>
            <person name="Thang M."/>
            <person name="Chan C."/>
        </authorList>
    </citation>
    <scope>NUCLEOTIDE SEQUENCE [LARGE SCALE GENOMIC DNA]</scope>
</reference>
<evidence type="ECO:0000313" key="2">
    <source>
        <dbReference type="Proteomes" id="UP001189429"/>
    </source>
</evidence>